<feature type="transmembrane region" description="Helical" evidence="1">
    <location>
        <begin position="93"/>
        <end position="115"/>
    </location>
</feature>
<evidence type="ECO:0000256" key="2">
    <source>
        <dbReference type="SAM" id="SignalP"/>
    </source>
</evidence>
<keyword evidence="2" id="KW-0732">Signal</keyword>
<evidence type="ECO:0000256" key="1">
    <source>
        <dbReference type="SAM" id="Phobius"/>
    </source>
</evidence>
<keyword evidence="1" id="KW-0472">Membrane</keyword>
<feature type="transmembrane region" description="Helical" evidence="1">
    <location>
        <begin position="136"/>
        <end position="156"/>
    </location>
</feature>
<feature type="transmembrane region" description="Helical" evidence="1">
    <location>
        <begin position="188"/>
        <end position="209"/>
    </location>
</feature>
<keyword evidence="1" id="KW-0812">Transmembrane</keyword>
<name>A0A0L0DR06_THETB</name>
<gene>
    <name evidence="3" type="ORF">AMSG_09820</name>
</gene>
<dbReference type="EMBL" id="GL349483">
    <property type="protein sequence ID" value="KNC53868.1"/>
    <property type="molecule type" value="Genomic_DNA"/>
</dbReference>
<dbReference type="RefSeq" id="XP_013754248.1">
    <property type="nucleotide sequence ID" value="XM_013898794.1"/>
</dbReference>
<feature type="transmembrane region" description="Helical" evidence="1">
    <location>
        <begin position="221"/>
        <end position="244"/>
    </location>
</feature>
<accession>A0A0L0DR06</accession>
<reference evidence="3 4" key="1">
    <citation type="submission" date="2010-05" db="EMBL/GenBank/DDBJ databases">
        <title>The Genome Sequence of Thecamonas trahens ATCC 50062.</title>
        <authorList>
            <consortium name="The Broad Institute Genome Sequencing Platform"/>
            <person name="Russ C."/>
            <person name="Cuomo C."/>
            <person name="Shea T."/>
            <person name="Young S.K."/>
            <person name="Zeng Q."/>
            <person name="Koehrsen M."/>
            <person name="Haas B."/>
            <person name="Borodovsky M."/>
            <person name="Guigo R."/>
            <person name="Alvarado L."/>
            <person name="Berlin A."/>
            <person name="Bochicchio J."/>
            <person name="Borenstein D."/>
            <person name="Chapman S."/>
            <person name="Chen Z."/>
            <person name="Freedman E."/>
            <person name="Gellesch M."/>
            <person name="Goldberg J."/>
            <person name="Griggs A."/>
            <person name="Gujja S."/>
            <person name="Heilman E."/>
            <person name="Heiman D."/>
            <person name="Hepburn T."/>
            <person name="Howarth C."/>
            <person name="Jen D."/>
            <person name="Larson L."/>
            <person name="Mehta T."/>
            <person name="Park D."/>
            <person name="Pearson M."/>
            <person name="Roberts A."/>
            <person name="Saif S."/>
            <person name="Shenoy N."/>
            <person name="Sisk P."/>
            <person name="Stolte C."/>
            <person name="Sykes S."/>
            <person name="Thomson T."/>
            <person name="Walk T."/>
            <person name="White J."/>
            <person name="Yandava C."/>
            <person name="Burger G."/>
            <person name="Gray M.W."/>
            <person name="Holland P.W.H."/>
            <person name="King N."/>
            <person name="Lang F.B.F."/>
            <person name="Roger A.J."/>
            <person name="Ruiz-Trillo I."/>
            <person name="Lander E."/>
            <person name="Nusbaum C."/>
        </authorList>
    </citation>
    <scope>NUCLEOTIDE SEQUENCE [LARGE SCALE GENOMIC DNA]</scope>
    <source>
        <strain evidence="3 4">ATCC 50062</strain>
    </source>
</reference>
<dbReference type="GeneID" id="25568202"/>
<evidence type="ECO:0000313" key="4">
    <source>
        <dbReference type="Proteomes" id="UP000054408"/>
    </source>
</evidence>
<feature type="chain" id="PRO_5005537799" evidence="2">
    <location>
        <begin position="20"/>
        <end position="254"/>
    </location>
</feature>
<evidence type="ECO:0000313" key="3">
    <source>
        <dbReference type="EMBL" id="KNC53868.1"/>
    </source>
</evidence>
<keyword evidence="4" id="KW-1185">Reference proteome</keyword>
<protein>
    <submittedName>
        <fullName evidence="3">Uncharacterized protein</fullName>
    </submittedName>
</protein>
<sequence length="254" mass="27967">MKFTLLLWLALAGVALYSATHPGKDQFRTCSDCSNDGKCFCFVKAKTIPTTGIITRYNADGTETKSETEMNLVQTNVHCGTGNDHAVCGALTFNWLIVSPWINVLVLAPVLYRLLFHIGTYKPQVVMSYILKRLGLTLFLVLSRAGLYLVTSGFAFSDHIVGGQRPRQGKHRVEHTKRLLRGELDLKLVVFVYALALTVITTCNAFYTASYFHSYADISTGLLIGAIYPIIAVVALRSGALVYVRPPRSAATVE</sequence>
<organism evidence="3 4">
    <name type="scientific">Thecamonas trahens ATCC 50062</name>
    <dbReference type="NCBI Taxonomy" id="461836"/>
    <lineage>
        <taxon>Eukaryota</taxon>
        <taxon>Apusozoa</taxon>
        <taxon>Apusomonadida</taxon>
        <taxon>Apusomonadidae</taxon>
        <taxon>Thecamonas</taxon>
    </lineage>
</organism>
<dbReference type="AlphaFoldDB" id="A0A0L0DR06"/>
<dbReference type="Proteomes" id="UP000054408">
    <property type="component" value="Unassembled WGS sequence"/>
</dbReference>
<feature type="signal peptide" evidence="2">
    <location>
        <begin position="1"/>
        <end position="19"/>
    </location>
</feature>
<proteinExistence type="predicted"/>
<keyword evidence="1" id="KW-1133">Transmembrane helix</keyword>